<reference evidence="11" key="1">
    <citation type="submission" date="2021-12" db="EMBL/GenBank/DDBJ databases">
        <authorList>
            <person name="King R."/>
        </authorList>
    </citation>
    <scope>NUCLEOTIDE SEQUENCE</scope>
</reference>
<sequence length="234" mass="26392">MLSSYPYHLLGAFLLFLLPLPFSSSNEQDYDMPTSITLFHSFSSDFEDDFSERGTISINTQNIIGGYHSTRNVKQSALEQSELQQLKNLARNNGLYRIKAIVKTANGRKTTLLTYVKACLLLESNLSDIITVFLNANYDVVSVSAATIKATCENNFEDIWTKNFNTTVNFRKTEPGPVPDTATFIQTLEREREAREKGGRKDNRSFFAKYWMYIVPAVIFVLLSGASAQEGPQQ</sequence>
<keyword evidence="7 9" id="KW-1133">Transmembrane helix</keyword>
<dbReference type="Pfam" id="PF21203">
    <property type="entry name" value="ECM10"/>
    <property type="match status" value="1"/>
</dbReference>
<dbReference type="Proteomes" id="UP001152759">
    <property type="component" value="Chromosome 7"/>
</dbReference>
<keyword evidence="12" id="KW-1185">Reference proteome</keyword>
<feature type="signal peptide" evidence="10">
    <location>
        <begin position="1"/>
        <end position="25"/>
    </location>
</feature>
<comment type="subcellular location">
    <subcellularLocation>
        <location evidence="1">Endoplasmic reticulum membrane</location>
        <topology evidence="1">Single-pass type I membrane protein</topology>
    </subcellularLocation>
</comment>
<dbReference type="PANTHER" id="PTHR21397:SF4">
    <property type="entry name" value="ER MEMBRANE PROTEIN COMPLEX SUBUNIT 10"/>
    <property type="match status" value="1"/>
</dbReference>
<evidence type="ECO:0000256" key="4">
    <source>
        <dbReference type="ARBA" id="ARBA00022692"/>
    </source>
</evidence>
<keyword evidence="5 10" id="KW-0732">Signal</keyword>
<dbReference type="EMBL" id="OU963868">
    <property type="protein sequence ID" value="CAH0393801.1"/>
    <property type="molecule type" value="Genomic_DNA"/>
</dbReference>
<comment type="similarity">
    <text evidence="2">Belongs to the EMC10 family.</text>
</comment>
<dbReference type="AlphaFoldDB" id="A0A9P0AIV8"/>
<feature type="transmembrane region" description="Helical" evidence="9">
    <location>
        <begin position="210"/>
        <end position="228"/>
    </location>
</feature>
<proteinExistence type="inferred from homology"/>
<dbReference type="CDD" id="cd22209">
    <property type="entry name" value="EMC10"/>
    <property type="match status" value="1"/>
</dbReference>
<protein>
    <recommendedName>
        <fullName evidence="3">ER membrane protein complex subunit 10</fullName>
    </recommendedName>
</protein>
<evidence type="ECO:0000256" key="8">
    <source>
        <dbReference type="ARBA" id="ARBA00023136"/>
    </source>
</evidence>
<name>A0A9P0AIV8_BEMTA</name>
<accession>A0A9P0AIV8</accession>
<gene>
    <name evidence="11" type="ORF">BEMITA_LOCUS12163</name>
</gene>
<evidence type="ECO:0000256" key="3">
    <source>
        <dbReference type="ARBA" id="ARBA00020105"/>
    </source>
</evidence>
<evidence type="ECO:0000256" key="9">
    <source>
        <dbReference type="SAM" id="Phobius"/>
    </source>
</evidence>
<organism evidence="11 12">
    <name type="scientific">Bemisia tabaci</name>
    <name type="common">Sweetpotato whitefly</name>
    <name type="synonym">Aleurodes tabaci</name>
    <dbReference type="NCBI Taxonomy" id="7038"/>
    <lineage>
        <taxon>Eukaryota</taxon>
        <taxon>Metazoa</taxon>
        <taxon>Ecdysozoa</taxon>
        <taxon>Arthropoda</taxon>
        <taxon>Hexapoda</taxon>
        <taxon>Insecta</taxon>
        <taxon>Pterygota</taxon>
        <taxon>Neoptera</taxon>
        <taxon>Paraneoptera</taxon>
        <taxon>Hemiptera</taxon>
        <taxon>Sternorrhyncha</taxon>
        <taxon>Aleyrodoidea</taxon>
        <taxon>Aleyrodidae</taxon>
        <taxon>Aleyrodinae</taxon>
        <taxon>Bemisia</taxon>
    </lineage>
</organism>
<evidence type="ECO:0000256" key="10">
    <source>
        <dbReference type="SAM" id="SignalP"/>
    </source>
</evidence>
<evidence type="ECO:0000256" key="6">
    <source>
        <dbReference type="ARBA" id="ARBA00022824"/>
    </source>
</evidence>
<evidence type="ECO:0000256" key="1">
    <source>
        <dbReference type="ARBA" id="ARBA00004115"/>
    </source>
</evidence>
<evidence type="ECO:0000313" key="11">
    <source>
        <dbReference type="EMBL" id="CAH0393801.1"/>
    </source>
</evidence>
<keyword evidence="8 9" id="KW-0472">Membrane</keyword>
<evidence type="ECO:0000256" key="5">
    <source>
        <dbReference type="ARBA" id="ARBA00022729"/>
    </source>
</evidence>
<keyword evidence="6" id="KW-0256">Endoplasmic reticulum</keyword>
<feature type="chain" id="PRO_5040394980" description="ER membrane protein complex subunit 10" evidence="10">
    <location>
        <begin position="26"/>
        <end position="234"/>
    </location>
</feature>
<dbReference type="GO" id="GO:0072546">
    <property type="term" value="C:EMC complex"/>
    <property type="evidence" value="ECO:0007669"/>
    <property type="project" value="TreeGrafter"/>
</dbReference>
<keyword evidence="4 9" id="KW-0812">Transmembrane</keyword>
<evidence type="ECO:0000256" key="2">
    <source>
        <dbReference type="ARBA" id="ARBA00007695"/>
    </source>
</evidence>
<dbReference type="PANTHER" id="PTHR21397">
    <property type="entry name" value="CHROMATIN COMPLEXES SUBUNIT BAP18-RELATED"/>
    <property type="match status" value="1"/>
</dbReference>
<evidence type="ECO:0000313" key="12">
    <source>
        <dbReference type="Proteomes" id="UP001152759"/>
    </source>
</evidence>
<evidence type="ECO:0000256" key="7">
    <source>
        <dbReference type="ARBA" id="ARBA00022989"/>
    </source>
</evidence>